<evidence type="ECO:0000313" key="1">
    <source>
        <dbReference type="EMBL" id="DAA03414.1"/>
    </source>
</evidence>
<accession>Q6II52</accession>
<protein>
    <submittedName>
        <fullName evidence="1">HDC19712</fullName>
    </submittedName>
</protein>
<sequence length="162" mass="18291">MSTIVPELPIPQRFPSDSPDSRHQFLRHSGTRSLHLTHHQVEGSGVEWSAGMMEWRSGVEWCHQEAEHAVNNATLSQNAKQKIKNSSLVLTCLQPFPGASITVTTTRPPPPPHSSTWHPLATWHAVMLHGPRSKAEMYRKQQRQEVRHRVHPSLAVRSVCPL</sequence>
<proteinExistence type="predicted"/>
<organism evidence="1">
    <name type="scientific">Drosophila melanogaster</name>
    <name type="common">Fruit fly</name>
    <dbReference type="NCBI Taxonomy" id="7227"/>
    <lineage>
        <taxon>Eukaryota</taxon>
        <taxon>Metazoa</taxon>
        <taxon>Ecdysozoa</taxon>
        <taxon>Arthropoda</taxon>
        <taxon>Hexapoda</taxon>
        <taxon>Insecta</taxon>
        <taxon>Pterygota</taxon>
        <taxon>Neoptera</taxon>
        <taxon>Endopterygota</taxon>
        <taxon>Diptera</taxon>
        <taxon>Brachycera</taxon>
        <taxon>Muscomorpha</taxon>
        <taxon>Ephydroidea</taxon>
        <taxon>Drosophilidae</taxon>
        <taxon>Drosophila</taxon>
        <taxon>Sophophora</taxon>
    </lineage>
</organism>
<name>Q6II52_DROME</name>
<gene>
    <name evidence="1" type="ORF">HDC19712</name>
</gene>
<dbReference type="EMBL" id="BK003214">
    <property type="protein sequence ID" value="DAA03414.1"/>
    <property type="molecule type" value="Genomic_DNA"/>
</dbReference>
<dbReference type="AlphaFoldDB" id="Q6II52"/>
<reference evidence="1" key="1">
    <citation type="journal article" date="2003" name="Genome Biol.">
        <title>An integrated gene annotation and transcriptional profiling approach towards the full gene content of the Drosophila genome.</title>
        <authorList>
            <person name="Hild M."/>
            <person name="Beckmann B."/>
            <person name="Haas S.A."/>
            <person name="Koch B."/>
            <person name="Solovyev V."/>
            <person name="Busold C."/>
            <person name="Fellenberg K."/>
            <person name="Boutros M."/>
            <person name="Vingron M."/>
            <person name="Sauer F."/>
            <person name="Hoheisel J.D."/>
            <person name="Paro R."/>
        </authorList>
    </citation>
    <scope>NUCLEOTIDE SEQUENCE</scope>
</reference>